<proteinExistence type="predicted"/>
<reference evidence="1 2" key="1">
    <citation type="submission" date="2015-12" db="EMBL/GenBank/DDBJ databases">
        <title>Draft genome sequence of Moniliophthora roreri, the causal agent of frosty pod rot of cacao.</title>
        <authorList>
            <person name="Aime M.C."/>
            <person name="Diaz-Valderrama J.R."/>
            <person name="Kijpornyongpan T."/>
            <person name="Phillips-Mora W."/>
        </authorList>
    </citation>
    <scope>NUCLEOTIDE SEQUENCE [LARGE SCALE GENOMIC DNA]</scope>
    <source>
        <strain evidence="1 2">MCA 2952</strain>
    </source>
</reference>
<dbReference type="AlphaFoldDB" id="A0A0W0EWK2"/>
<sequence>MKMSSNETIKRQGCLR</sequence>
<dbReference type="EMBL" id="LATX01002487">
    <property type="protein sequence ID" value="KTB28290.1"/>
    <property type="molecule type" value="Genomic_DNA"/>
</dbReference>
<gene>
    <name evidence="1" type="ORF">WG66_19120</name>
</gene>
<dbReference type="Proteomes" id="UP000054988">
    <property type="component" value="Unassembled WGS sequence"/>
</dbReference>
<protein>
    <submittedName>
        <fullName evidence="1">Uncharacterized protein</fullName>
    </submittedName>
</protein>
<accession>A0A0W0EWK2</accession>
<organism evidence="1 2">
    <name type="scientific">Moniliophthora roreri</name>
    <name type="common">Frosty pod rot fungus</name>
    <name type="synonym">Monilia roreri</name>
    <dbReference type="NCBI Taxonomy" id="221103"/>
    <lineage>
        <taxon>Eukaryota</taxon>
        <taxon>Fungi</taxon>
        <taxon>Dikarya</taxon>
        <taxon>Basidiomycota</taxon>
        <taxon>Agaricomycotina</taxon>
        <taxon>Agaricomycetes</taxon>
        <taxon>Agaricomycetidae</taxon>
        <taxon>Agaricales</taxon>
        <taxon>Marasmiineae</taxon>
        <taxon>Marasmiaceae</taxon>
        <taxon>Moniliophthora</taxon>
    </lineage>
</organism>
<evidence type="ECO:0000313" key="1">
    <source>
        <dbReference type="EMBL" id="KTB28290.1"/>
    </source>
</evidence>
<evidence type="ECO:0000313" key="2">
    <source>
        <dbReference type="Proteomes" id="UP000054988"/>
    </source>
</evidence>
<comment type="caution">
    <text evidence="1">The sequence shown here is derived from an EMBL/GenBank/DDBJ whole genome shotgun (WGS) entry which is preliminary data.</text>
</comment>
<name>A0A0W0EWK2_MONRR</name>